<keyword evidence="2" id="KW-1185">Reference proteome</keyword>
<dbReference type="EMBL" id="AP024597">
    <property type="protein sequence ID" value="BCU70222.1"/>
    <property type="molecule type" value="Genomic_DNA"/>
</dbReference>
<proteinExistence type="predicted"/>
<gene>
    <name evidence="1" type="ORF">KN1_15190</name>
</gene>
<evidence type="ECO:0000313" key="2">
    <source>
        <dbReference type="Proteomes" id="UP000825123"/>
    </source>
</evidence>
<dbReference type="KEGG" id="csty:KN1_15190"/>
<sequence>MNEQDAVKIAKVILEIVKYNLPVDCEEDIEILSKKLLSDLRDLGLVKTLEKWLREEDEDLGFTVSP</sequence>
<reference evidence="1 2" key="1">
    <citation type="submission" date="2021-04" db="EMBL/GenBank/DDBJ databases">
        <title>Complete genome sequence of Stygiolobus sp. KN-1.</title>
        <authorList>
            <person name="Nakamura K."/>
            <person name="Sakai H."/>
            <person name="Kurosawa N."/>
        </authorList>
    </citation>
    <scope>NUCLEOTIDE SEQUENCE [LARGE SCALE GENOMIC DNA]</scope>
    <source>
        <strain evidence="1 2">KN-1</strain>
    </source>
</reference>
<dbReference type="Proteomes" id="UP000825123">
    <property type="component" value="Chromosome"/>
</dbReference>
<dbReference type="RefSeq" id="WP_221286696.1">
    <property type="nucleotide sequence ID" value="NZ_AP024597.1"/>
</dbReference>
<name>A0A8D5U747_9CREN</name>
<dbReference type="GeneID" id="66163236"/>
<evidence type="ECO:0000313" key="1">
    <source>
        <dbReference type="EMBL" id="BCU70222.1"/>
    </source>
</evidence>
<dbReference type="AlphaFoldDB" id="A0A8D5U747"/>
<organism evidence="1 2">
    <name type="scientific">Stygiolobus caldivivus</name>
    <dbReference type="NCBI Taxonomy" id="2824673"/>
    <lineage>
        <taxon>Archaea</taxon>
        <taxon>Thermoproteota</taxon>
        <taxon>Thermoprotei</taxon>
        <taxon>Sulfolobales</taxon>
        <taxon>Sulfolobaceae</taxon>
        <taxon>Stygiolobus</taxon>
    </lineage>
</organism>
<protein>
    <submittedName>
        <fullName evidence="1">Uncharacterized protein</fullName>
    </submittedName>
</protein>
<accession>A0A8D5U747</accession>